<dbReference type="InterPro" id="IPR002182">
    <property type="entry name" value="NB-ARC"/>
</dbReference>
<dbReference type="GO" id="GO:0000160">
    <property type="term" value="P:phosphorelay signal transduction system"/>
    <property type="evidence" value="ECO:0007669"/>
    <property type="project" value="InterPro"/>
</dbReference>
<keyword evidence="9" id="KW-1185">Reference proteome</keyword>
<sequence>MRRRCGHGHPMSTPSTSPDRLPQNASGSSRLGVRRRMDNAKAHGTSQRSPYRLQLLGPVAAWREGRTVDLGPPLQRAALCVLAVRAGRIITKDTLIGGLWGDRPPNTAEQSIYTYIAGLRRVLETTPGRRGPYSTLISRSRGYVLEREAVEADVGDFERHLAEARRLQTTGDPRGVLRALEAATECWSGPALCGVPGPFAQAERVRLEELRLTALEDRADALLDLELHQEAVTALTELVAEAPLRERTRDLLMLALYRSGRQADALDTYLDVKRLLAERLGVDPGEALRERYELILRADPSLDPAQSETTTGGMQFRPPRQLPRAATGFVGRVEELVRLRSLLTPWDGGVPQAVVAITGAPGTGKSALAVQAAHTAAHAFPDGQLYVNLLGATPGVERLEPIGVLGRLLRALGLEGKAVPSEEDEAAAVLRDRLDGRRTLILLDDAAGPEQVRSLLGLPSGNTVLITSRESFAVADDCVRLVLRRMRRSEGVTVLSKLVGAERISGDPAAAARLVELCGGLPLALRLAAARLGERPDWSVRDLGGRLEDRRRTLHELESGQIAVRSSLELSYEGLARGGELDRLAARTLCHLGVLHVASMTADVVAALVGEPADAAERALDRLARAHLLETGEAGRYQPHDLVRLFTIELADTHLTPRVRKDALMRALGFYGATTRHASTLLDPHRVHSPWPDVPQRPLALDTPAEAKAWLSKELPHVISAASQAMASEDDEIARMGAYVGFTLHWQLTRGVRYRELLEVSHHTLLVGRQTDDPNIQALAHGGISAALANLGRPAEAVPHQKAELELRRAQRDRFGEMRALGNLSVAQFELGRYTDAYESAEVQNAIAREIGSAVGERHSLLMWARARRALGDTAGALDQLEQALTLARVAGDQHHESISLLFLAELCLDRGDPSTAKDYLERGLRLSRESGQRGREGHLLRVLARVHRLLRMPEPALACTQEALAIARRSGNEQLRRQAEDELREIGEAFPGVEVSPPNSAEEALSPSASRP</sequence>
<proteinExistence type="inferred from homology"/>
<evidence type="ECO:0000256" key="2">
    <source>
        <dbReference type="ARBA" id="ARBA00023015"/>
    </source>
</evidence>
<evidence type="ECO:0000256" key="3">
    <source>
        <dbReference type="ARBA" id="ARBA00023125"/>
    </source>
</evidence>
<dbReference type="AlphaFoldDB" id="A0A5J5K813"/>
<dbReference type="PROSITE" id="PS51755">
    <property type="entry name" value="OMPR_PHOB"/>
    <property type="match status" value="1"/>
</dbReference>
<dbReference type="InterPro" id="IPR011990">
    <property type="entry name" value="TPR-like_helical_dom_sf"/>
</dbReference>
<dbReference type="InterPro" id="IPR005158">
    <property type="entry name" value="BTAD"/>
</dbReference>
<evidence type="ECO:0000259" key="7">
    <source>
        <dbReference type="PROSITE" id="PS51755"/>
    </source>
</evidence>
<dbReference type="GO" id="GO:0006355">
    <property type="term" value="P:regulation of DNA-templated transcription"/>
    <property type="evidence" value="ECO:0007669"/>
    <property type="project" value="InterPro"/>
</dbReference>
<feature type="DNA-binding region" description="OmpR/PhoB-type" evidence="5">
    <location>
        <begin position="43"/>
        <end position="147"/>
    </location>
</feature>
<keyword evidence="2" id="KW-0805">Transcription regulation</keyword>
<comment type="similarity">
    <text evidence="1">Belongs to the AfsR/DnrI/RedD regulatory family.</text>
</comment>
<dbReference type="InterPro" id="IPR027417">
    <property type="entry name" value="P-loop_NTPase"/>
</dbReference>
<dbReference type="Gene3D" id="3.40.50.300">
    <property type="entry name" value="P-loop containing nucleotide triphosphate hydrolases"/>
    <property type="match status" value="1"/>
</dbReference>
<dbReference type="PRINTS" id="PR00364">
    <property type="entry name" value="DISEASERSIST"/>
</dbReference>
<protein>
    <submittedName>
        <fullName evidence="8">Tetratricopeptide repeat protein</fullName>
    </submittedName>
</protein>
<evidence type="ECO:0000256" key="1">
    <source>
        <dbReference type="ARBA" id="ARBA00005820"/>
    </source>
</evidence>
<dbReference type="InterPro" id="IPR019734">
    <property type="entry name" value="TPR_rpt"/>
</dbReference>
<dbReference type="Gene3D" id="1.10.10.10">
    <property type="entry name" value="Winged helix-like DNA-binding domain superfamily/Winged helix DNA-binding domain"/>
    <property type="match status" value="1"/>
</dbReference>
<comment type="caution">
    <text evidence="8">The sequence shown here is derived from an EMBL/GenBank/DDBJ whole genome shotgun (WGS) entry which is preliminary data.</text>
</comment>
<dbReference type="Pfam" id="PF03704">
    <property type="entry name" value="BTAD"/>
    <property type="match status" value="1"/>
</dbReference>
<evidence type="ECO:0000256" key="4">
    <source>
        <dbReference type="ARBA" id="ARBA00023163"/>
    </source>
</evidence>
<evidence type="ECO:0000256" key="6">
    <source>
        <dbReference type="SAM" id="MobiDB-lite"/>
    </source>
</evidence>
<dbReference type="InterPro" id="IPR016032">
    <property type="entry name" value="Sig_transdc_resp-reg_C-effctor"/>
</dbReference>
<dbReference type="GO" id="GO:0043531">
    <property type="term" value="F:ADP binding"/>
    <property type="evidence" value="ECO:0007669"/>
    <property type="project" value="InterPro"/>
</dbReference>
<dbReference type="SMART" id="SM00028">
    <property type="entry name" value="TPR"/>
    <property type="match status" value="3"/>
</dbReference>
<name>A0A5J5K813_9ACTN</name>
<dbReference type="SMART" id="SM00862">
    <property type="entry name" value="Trans_reg_C"/>
    <property type="match status" value="1"/>
</dbReference>
<accession>A0A5J5K813</accession>
<dbReference type="InterPro" id="IPR036388">
    <property type="entry name" value="WH-like_DNA-bd_sf"/>
</dbReference>
<feature type="compositionally biased region" description="Polar residues" evidence="6">
    <location>
        <begin position="304"/>
        <end position="313"/>
    </location>
</feature>
<dbReference type="Gene3D" id="1.25.40.10">
    <property type="entry name" value="Tetratricopeptide repeat domain"/>
    <property type="match status" value="2"/>
</dbReference>
<keyword evidence="4" id="KW-0804">Transcription</keyword>
<dbReference type="Proteomes" id="UP000327011">
    <property type="component" value="Unassembled WGS sequence"/>
</dbReference>
<dbReference type="SUPFAM" id="SSF52540">
    <property type="entry name" value="P-loop containing nucleoside triphosphate hydrolases"/>
    <property type="match status" value="1"/>
</dbReference>
<dbReference type="Pfam" id="PF00486">
    <property type="entry name" value="Trans_reg_C"/>
    <property type="match status" value="1"/>
</dbReference>
<evidence type="ECO:0000256" key="5">
    <source>
        <dbReference type="PROSITE-ProRule" id="PRU01091"/>
    </source>
</evidence>
<keyword evidence="3 5" id="KW-0238">DNA-binding</keyword>
<dbReference type="SUPFAM" id="SSF46894">
    <property type="entry name" value="C-terminal effector domain of the bipartite response regulators"/>
    <property type="match status" value="1"/>
</dbReference>
<dbReference type="Pfam" id="PF00931">
    <property type="entry name" value="NB-ARC"/>
    <property type="match status" value="1"/>
</dbReference>
<evidence type="ECO:0000313" key="8">
    <source>
        <dbReference type="EMBL" id="KAA9379569.1"/>
    </source>
</evidence>
<dbReference type="EMBL" id="VYTZ01000003">
    <property type="protein sequence ID" value="KAA9379569.1"/>
    <property type="molecule type" value="Genomic_DNA"/>
</dbReference>
<dbReference type="SUPFAM" id="SSF48452">
    <property type="entry name" value="TPR-like"/>
    <property type="match status" value="3"/>
</dbReference>
<dbReference type="InterPro" id="IPR001867">
    <property type="entry name" value="OmpR/PhoB-type_DNA-bd"/>
</dbReference>
<dbReference type="SMART" id="SM01043">
    <property type="entry name" value="BTAD"/>
    <property type="match status" value="1"/>
</dbReference>
<feature type="domain" description="OmpR/PhoB-type" evidence="7">
    <location>
        <begin position="43"/>
        <end position="147"/>
    </location>
</feature>
<feature type="compositionally biased region" description="Polar residues" evidence="6">
    <location>
        <begin position="12"/>
        <end position="29"/>
    </location>
</feature>
<dbReference type="PANTHER" id="PTHR35807:SF1">
    <property type="entry name" value="TRANSCRIPTIONAL REGULATOR REDD"/>
    <property type="match status" value="1"/>
</dbReference>
<feature type="region of interest" description="Disordered" evidence="6">
    <location>
        <begin position="987"/>
        <end position="1013"/>
    </location>
</feature>
<dbReference type="PANTHER" id="PTHR35807">
    <property type="entry name" value="TRANSCRIPTIONAL REGULATOR REDD-RELATED"/>
    <property type="match status" value="1"/>
</dbReference>
<dbReference type="GO" id="GO:0003677">
    <property type="term" value="F:DNA binding"/>
    <property type="evidence" value="ECO:0007669"/>
    <property type="project" value="UniProtKB-UniRule"/>
</dbReference>
<dbReference type="Pfam" id="PF13424">
    <property type="entry name" value="TPR_12"/>
    <property type="match status" value="1"/>
</dbReference>
<organism evidence="8 9">
    <name type="scientific">Microbispora cellulosiformans</name>
    <dbReference type="NCBI Taxonomy" id="2614688"/>
    <lineage>
        <taxon>Bacteria</taxon>
        <taxon>Bacillati</taxon>
        <taxon>Actinomycetota</taxon>
        <taxon>Actinomycetes</taxon>
        <taxon>Streptosporangiales</taxon>
        <taxon>Streptosporangiaceae</taxon>
        <taxon>Microbispora</taxon>
    </lineage>
</organism>
<dbReference type="CDD" id="cd15831">
    <property type="entry name" value="BTAD"/>
    <property type="match status" value="1"/>
</dbReference>
<feature type="region of interest" description="Disordered" evidence="6">
    <location>
        <begin position="1"/>
        <end position="34"/>
    </location>
</feature>
<dbReference type="InterPro" id="IPR051677">
    <property type="entry name" value="AfsR-DnrI-RedD_regulator"/>
</dbReference>
<evidence type="ECO:0000313" key="9">
    <source>
        <dbReference type="Proteomes" id="UP000327011"/>
    </source>
</evidence>
<feature type="region of interest" description="Disordered" evidence="6">
    <location>
        <begin position="302"/>
        <end position="321"/>
    </location>
</feature>
<gene>
    <name evidence="8" type="ORF">F5972_07870</name>
</gene>
<reference evidence="8 9" key="1">
    <citation type="submission" date="2019-09" db="EMBL/GenBank/DDBJ databases">
        <title>Screening of Novel Bioactive Compounds from Soil-Associated.</title>
        <authorList>
            <person name="Gong X."/>
        </authorList>
    </citation>
    <scope>NUCLEOTIDE SEQUENCE [LARGE SCALE GENOMIC DNA]</scope>
    <source>
        <strain evidence="8 9">Gxj-6</strain>
    </source>
</reference>